<gene>
    <name evidence="2" type="ORF">GRF29_8g3206082</name>
</gene>
<reference evidence="2 3" key="1">
    <citation type="submission" date="2021-02" db="EMBL/GenBank/DDBJ databases">
        <title>Genome assembly of Pseudopithomyces chartarum.</title>
        <authorList>
            <person name="Jauregui R."/>
            <person name="Singh J."/>
            <person name="Voisey C."/>
        </authorList>
    </citation>
    <scope>NUCLEOTIDE SEQUENCE [LARGE SCALE GENOMIC DNA]</scope>
    <source>
        <strain evidence="2 3">AGR01</strain>
    </source>
</reference>
<evidence type="ECO:0000256" key="1">
    <source>
        <dbReference type="SAM" id="MobiDB-lite"/>
    </source>
</evidence>
<dbReference type="AlphaFoldDB" id="A0AAN6RMC6"/>
<organism evidence="2 3">
    <name type="scientific">Pseudopithomyces chartarum</name>
    <dbReference type="NCBI Taxonomy" id="1892770"/>
    <lineage>
        <taxon>Eukaryota</taxon>
        <taxon>Fungi</taxon>
        <taxon>Dikarya</taxon>
        <taxon>Ascomycota</taxon>
        <taxon>Pezizomycotina</taxon>
        <taxon>Dothideomycetes</taxon>
        <taxon>Pleosporomycetidae</taxon>
        <taxon>Pleosporales</taxon>
        <taxon>Massarineae</taxon>
        <taxon>Didymosphaeriaceae</taxon>
        <taxon>Pseudopithomyces</taxon>
    </lineage>
</organism>
<dbReference type="Proteomes" id="UP001280581">
    <property type="component" value="Unassembled WGS sequence"/>
</dbReference>
<name>A0AAN6RMC6_9PLEO</name>
<dbReference type="EMBL" id="WVTA01000002">
    <property type="protein sequence ID" value="KAK3216411.1"/>
    <property type="molecule type" value="Genomic_DNA"/>
</dbReference>
<feature type="compositionally biased region" description="Basic and acidic residues" evidence="1">
    <location>
        <begin position="82"/>
        <end position="91"/>
    </location>
</feature>
<evidence type="ECO:0000313" key="2">
    <source>
        <dbReference type="EMBL" id="KAK3216411.1"/>
    </source>
</evidence>
<feature type="region of interest" description="Disordered" evidence="1">
    <location>
        <begin position="75"/>
        <end position="96"/>
    </location>
</feature>
<comment type="caution">
    <text evidence="2">The sequence shown here is derived from an EMBL/GenBank/DDBJ whole genome shotgun (WGS) entry which is preliminary data.</text>
</comment>
<keyword evidence="3" id="KW-1185">Reference proteome</keyword>
<proteinExistence type="predicted"/>
<accession>A0AAN6RMC6</accession>
<evidence type="ECO:0000313" key="3">
    <source>
        <dbReference type="Proteomes" id="UP001280581"/>
    </source>
</evidence>
<protein>
    <submittedName>
        <fullName evidence="2">Uncharacterized protein</fullName>
    </submittedName>
</protein>
<sequence length="258" mass="29486">MEGFQMAYYSKQDADIKSEAQPLEPAVSPIFYCTATTNRRPSIALTLVIPEPSSRITGRVVEKSKAKAKARSIRGVQAYSEDLPHDDHSQDYDSPEDDDCKYGAFASTPGFVKKMREQESRKEVSWSLTGLKDVVLKINPNAENECVTRSGNRGLRRLKNNNIDSDIEEAGFEPLRWNKDQTIDVGARMLEEAFEIIQDQVRAHEQAGRWEVAQNLAERCRTMATYPNHPWQTVWTAIPGLRERMTQRAMMKRRKGRH</sequence>